<evidence type="ECO:0000313" key="5">
    <source>
        <dbReference type="EMBL" id="CAA9256677.1"/>
    </source>
</evidence>
<dbReference type="GO" id="GO:0043565">
    <property type="term" value="F:sequence-specific DNA binding"/>
    <property type="evidence" value="ECO:0007669"/>
    <property type="project" value="InterPro"/>
</dbReference>
<gene>
    <name evidence="5" type="ORF">AVDCRST_MAG83-2510</name>
</gene>
<protein>
    <submittedName>
        <fullName evidence="5">Regulatory proteins, AsnC/Lrp</fullName>
    </submittedName>
</protein>
<dbReference type="InterPro" id="IPR036388">
    <property type="entry name" value="WH-like_DNA-bd_sf"/>
</dbReference>
<keyword evidence="2" id="KW-0238">DNA-binding</keyword>
<evidence type="ECO:0000256" key="1">
    <source>
        <dbReference type="ARBA" id="ARBA00023015"/>
    </source>
</evidence>
<reference evidence="5" key="1">
    <citation type="submission" date="2020-02" db="EMBL/GenBank/DDBJ databases">
        <authorList>
            <person name="Meier V. D."/>
        </authorList>
    </citation>
    <scope>NUCLEOTIDE SEQUENCE</scope>
    <source>
        <strain evidence="5">AVDCRST_MAG83</strain>
    </source>
</reference>
<dbReference type="RefSeq" id="WP_294568564.1">
    <property type="nucleotide sequence ID" value="NZ_CADCTE010000139.1"/>
</dbReference>
<keyword evidence="1" id="KW-0805">Transcription regulation</keyword>
<dbReference type="EMBL" id="CADCTE010000139">
    <property type="protein sequence ID" value="CAA9256677.1"/>
    <property type="molecule type" value="Genomic_DNA"/>
</dbReference>
<dbReference type="Pfam" id="PF13404">
    <property type="entry name" value="HTH_AsnC-type"/>
    <property type="match status" value="1"/>
</dbReference>
<dbReference type="InterPro" id="IPR036390">
    <property type="entry name" value="WH_DNA-bd_sf"/>
</dbReference>
<dbReference type="Gene3D" id="1.10.10.10">
    <property type="entry name" value="Winged helix-like DNA-binding domain superfamily/Winged helix DNA-binding domain"/>
    <property type="match status" value="1"/>
</dbReference>
<dbReference type="InterPro" id="IPR011008">
    <property type="entry name" value="Dimeric_a/b-barrel"/>
</dbReference>
<keyword evidence="3" id="KW-0804">Transcription</keyword>
<dbReference type="GO" id="GO:0043200">
    <property type="term" value="P:response to amino acid"/>
    <property type="evidence" value="ECO:0007669"/>
    <property type="project" value="TreeGrafter"/>
</dbReference>
<dbReference type="SMART" id="SM00344">
    <property type="entry name" value="HTH_ASNC"/>
    <property type="match status" value="1"/>
</dbReference>
<dbReference type="PANTHER" id="PTHR30154:SF34">
    <property type="entry name" value="TRANSCRIPTIONAL REGULATOR AZLB"/>
    <property type="match status" value="1"/>
</dbReference>
<dbReference type="InterPro" id="IPR019888">
    <property type="entry name" value="Tscrpt_reg_AsnC-like"/>
</dbReference>
<dbReference type="PRINTS" id="PR00033">
    <property type="entry name" value="HTHASNC"/>
</dbReference>
<sequence length="160" mass="17818">MSKLDALDLRLLLELVRDPRAQISELSETLGIARNTAQSRIRRLLRAGTLRTSGRELDLEALGYDVVAFVTIEVSHRELDGVIAALRKLSQVLEVHEISGRGDVWCRVAATDTHHLQSGLRSILRIKGVIRTETVLALHEHIPYRTEPLLQRLTDASGSA</sequence>
<dbReference type="PANTHER" id="PTHR30154">
    <property type="entry name" value="LEUCINE-RESPONSIVE REGULATORY PROTEIN"/>
    <property type="match status" value="1"/>
</dbReference>
<dbReference type="Pfam" id="PF01037">
    <property type="entry name" value="AsnC_trans_reg"/>
    <property type="match status" value="1"/>
</dbReference>
<dbReference type="SUPFAM" id="SSF46785">
    <property type="entry name" value="Winged helix' DNA-binding domain"/>
    <property type="match status" value="1"/>
</dbReference>
<accession>A0A6J4INP1</accession>
<evidence type="ECO:0000259" key="4">
    <source>
        <dbReference type="PROSITE" id="PS50956"/>
    </source>
</evidence>
<dbReference type="AlphaFoldDB" id="A0A6J4INP1"/>
<dbReference type="Gene3D" id="3.30.70.920">
    <property type="match status" value="1"/>
</dbReference>
<name>A0A6J4INP1_9MICC</name>
<evidence type="ECO:0000256" key="3">
    <source>
        <dbReference type="ARBA" id="ARBA00023163"/>
    </source>
</evidence>
<proteinExistence type="predicted"/>
<organism evidence="5">
    <name type="scientific">uncultured Arthrobacter sp</name>
    <dbReference type="NCBI Taxonomy" id="114050"/>
    <lineage>
        <taxon>Bacteria</taxon>
        <taxon>Bacillati</taxon>
        <taxon>Actinomycetota</taxon>
        <taxon>Actinomycetes</taxon>
        <taxon>Micrococcales</taxon>
        <taxon>Micrococcaceae</taxon>
        <taxon>Arthrobacter</taxon>
        <taxon>environmental samples</taxon>
    </lineage>
</organism>
<dbReference type="InterPro" id="IPR019887">
    <property type="entry name" value="Tscrpt_reg_AsnC/Lrp_C"/>
</dbReference>
<evidence type="ECO:0000256" key="2">
    <source>
        <dbReference type="ARBA" id="ARBA00023125"/>
    </source>
</evidence>
<feature type="domain" description="HTH asnC-type" evidence="4">
    <location>
        <begin position="4"/>
        <end position="65"/>
    </location>
</feature>
<dbReference type="InterPro" id="IPR000485">
    <property type="entry name" value="AsnC-type_HTH_dom"/>
</dbReference>
<dbReference type="SUPFAM" id="SSF54909">
    <property type="entry name" value="Dimeric alpha+beta barrel"/>
    <property type="match status" value="1"/>
</dbReference>
<dbReference type="PROSITE" id="PS50956">
    <property type="entry name" value="HTH_ASNC_2"/>
    <property type="match status" value="1"/>
</dbReference>
<dbReference type="GO" id="GO:0005829">
    <property type="term" value="C:cytosol"/>
    <property type="evidence" value="ECO:0007669"/>
    <property type="project" value="TreeGrafter"/>
</dbReference>